<dbReference type="InterPro" id="IPR000355">
    <property type="entry name" value="Chemokine_rcpt"/>
</dbReference>
<dbReference type="PRINTS" id="PR00237">
    <property type="entry name" value="GPCRRHODOPSN"/>
</dbReference>
<evidence type="ECO:0000256" key="7">
    <source>
        <dbReference type="ARBA" id="ARBA00022989"/>
    </source>
</evidence>
<evidence type="ECO:0000256" key="12">
    <source>
        <dbReference type="ARBA" id="ARBA00023180"/>
    </source>
</evidence>
<organism evidence="17 18">
    <name type="scientific">Xenopus laevis</name>
    <name type="common">African clawed frog</name>
    <dbReference type="NCBI Taxonomy" id="8355"/>
    <lineage>
        <taxon>Eukaryota</taxon>
        <taxon>Metazoa</taxon>
        <taxon>Chordata</taxon>
        <taxon>Craniata</taxon>
        <taxon>Vertebrata</taxon>
        <taxon>Euteleostomi</taxon>
        <taxon>Amphibia</taxon>
        <taxon>Batrachia</taxon>
        <taxon>Anura</taxon>
        <taxon>Pipoidea</taxon>
        <taxon>Pipidae</taxon>
        <taxon>Xenopodinae</taxon>
        <taxon>Xenopus</taxon>
        <taxon>Xenopus</taxon>
    </lineage>
</organism>
<keyword evidence="10" id="KW-1015">Disulfide bond</keyword>
<keyword evidence="4" id="KW-1003">Cell membrane</keyword>
<comment type="similarity">
    <text evidence="14">Belongs to the G-protein coupled receptor 1 family.</text>
</comment>
<keyword evidence="9 15" id="KW-0472">Membrane</keyword>
<protein>
    <recommendedName>
        <fullName evidence="3">C-X-C chemokine receptor type 6</fullName>
    </recommendedName>
</protein>
<evidence type="ECO:0000256" key="14">
    <source>
        <dbReference type="RuleBase" id="RU000688"/>
    </source>
</evidence>
<keyword evidence="7 15" id="KW-1133">Transmembrane helix</keyword>
<evidence type="ECO:0000256" key="8">
    <source>
        <dbReference type="ARBA" id="ARBA00023040"/>
    </source>
</evidence>
<dbReference type="InterPro" id="IPR050119">
    <property type="entry name" value="CCR1-9-like"/>
</dbReference>
<reference evidence="18" key="1">
    <citation type="journal article" date="2016" name="Nature">
        <title>Genome evolution in the allotetraploid frog Xenopus laevis.</title>
        <authorList>
            <person name="Session A.M."/>
            <person name="Uno Y."/>
            <person name="Kwon T."/>
            <person name="Chapman J.A."/>
            <person name="Toyoda A."/>
            <person name="Takahashi S."/>
            <person name="Fukui A."/>
            <person name="Hikosaka A."/>
            <person name="Suzuki A."/>
            <person name="Kondo M."/>
            <person name="van Heeringen S.J."/>
            <person name="Quigley I."/>
            <person name="Heinz S."/>
            <person name="Ogino H."/>
            <person name="Ochi H."/>
            <person name="Hellsten U."/>
            <person name="Lyons J.B."/>
            <person name="Simakov O."/>
            <person name="Putnam N."/>
            <person name="Stites J."/>
            <person name="Kuroki Y."/>
            <person name="Tanaka T."/>
            <person name="Michiue T."/>
            <person name="Watanabe M."/>
            <person name="Bogdanovic O."/>
            <person name="Lister R."/>
            <person name="Georgiou G."/>
            <person name="Paranjpe S.S."/>
            <person name="van Kruijsbergen I."/>
            <person name="Shu S."/>
            <person name="Carlson J."/>
            <person name="Kinoshita T."/>
            <person name="Ohta Y."/>
            <person name="Mawaribuchi S."/>
            <person name="Jenkins J."/>
            <person name="Grimwood J."/>
            <person name="Schmutz J."/>
            <person name="Mitros T."/>
            <person name="Mozaffari S.V."/>
            <person name="Suzuki Y."/>
            <person name="Haramoto Y."/>
            <person name="Yamamoto T.S."/>
            <person name="Takagi C."/>
            <person name="Heald R."/>
            <person name="Miller K."/>
            <person name="Haudenschild C."/>
            <person name="Kitzman J."/>
            <person name="Nakayama T."/>
            <person name="Izutsu Y."/>
            <person name="Robert J."/>
            <person name="Fortriede J."/>
            <person name="Burns K."/>
            <person name="Lotay V."/>
            <person name="Karimi K."/>
            <person name="Yasuoka Y."/>
            <person name="Dichmann D.S."/>
            <person name="Flajnik M.F."/>
            <person name="Houston D.W."/>
            <person name="Shendure J."/>
            <person name="DuPasquier L."/>
            <person name="Vize P.D."/>
            <person name="Zorn A.M."/>
            <person name="Ito M."/>
            <person name="Marcotte E.M."/>
            <person name="Wallingford J.B."/>
            <person name="Ito Y."/>
            <person name="Asashima M."/>
            <person name="Ueno N."/>
            <person name="Matsuda Y."/>
            <person name="Veenstra G.J."/>
            <person name="Fujiyama A."/>
            <person name="Harland R.M."/>
            <person name="Taira M."/>
            <person name="Rokhsar D.S."/>
        </authorList>
    </citation>
    <scope>NUCLEOTIDE SEQUENCE [LARGE SCALE GENOMIC DNA]</scope>
    <source>
        <strain evidence="18">J</strain>
    </source>
</reference>
<keyword evidence="8 14" id="KW-0297">G-protein coupled receptor</keyword>
<evidence type="ECO:0000256" key="6">
    <source>
        <dbReference type="ARBA" id="ARBA00022753"/>
    </source>
</evidence>
<feature type="transmembrane region" description="Helical" evidence="15">
    <location>
        <begin position="107"/>
        <end position="125"/>
    </location>
</feature>
<evidence type="ECO:0000256" key="9">
    <source>
        <dbReference type="ARBA" id="ARBA00023136"/>
    </source>
</evidence>
<evidence type="ECO:0000256" key="13">
    <source>
        <dbReference type="ARBA" id="ARBA00023224"/>
    </source>
</evidence>
<dbReference type="GO" id="GO:0060326">
    <property type="term" value="P:cell chemotaxis"/>
    <property type="evidence" value="ECO:0007669"/>
    <property type="project" value="TreeGrafter"/>
</dbReference>
<dbReference type="GO" id="GO:0015026">
    <property type="term" value="F:coreceptor activity"/>
    <property type="evidence" value="ECO:0007669"/>
    <property type="project" value="InterPro"/>
</dbReference>
<dbReference type="InterPro" id="IPR001277">
    <property type="entry name" value="CXCR4/ACKR2"/>
</dbReference>
<feature type="transmembrane region" description="Helical" evidence="15">
    <location>
        <begin position="146"/>
        <end position="165"/>
    </location>
</feature>
<dbReference type="OMA" id="YASIHEW"/>
<feature type="domain" description="G-protein coupled receptors family 1 profile" evidence="16">
    <location>
        <begin position="44"/>
        <end position="278"/>
    </location>
</feature>
<keyword evidence="11 14" id="KW-0675">Receptor</keyword>
<evidence type="ECO:0000256" key="5">
    <source>
        <dbReference type="ARBA" id="ARBA00022692"/>
    </source>
</evidence>
<feature type="transmembrane region" description="Helical" evidence="15">
    <location>
        <begin position="258"/>
        <end position="281"/>
    </location>
</feature>
<evidence type="ECO:0000256" key="1">
    <source>
        <dbReference type="ARBA" id="ARBA00004412"/>
    </source>
</evidence>
<evidence type="ECO:0000256" key="11">
    <source>
        <dbReference type="ARBA" id="ARBA00023170"/>
    </source>
</evidence>
<dbReference type="PROSITE" id="PS50262">
    <property type="entry name" value="G_PROTEIN_RECEP_F1_2"/>
    <property type="match status" value="1"/>
</dbReference>
<dbReference type="GO" id="GO:0019957">
    <property type="term" value="F:C-C chemokine binding"/>
    <property type="evidence" value="ECO:0007669"/>
    <property type="project" value="TreeGrafter"/>
</dbReference>
<keyword evidence="5 14" id="KW-0812">Transmembrane</keyword>
<dbReference type="CDD" id="cd15173">
    <property type="entry name" value="7tmA_CXCR6"/>
    <property type="match status" value="1"/>
</dbReference>
<keyword evidence="12" id="KW-0325">Glycoprotein</keyword>
<dbReference type="GO" id="GO:0016494">
    <property type="term" value="F:C-X-C chemokine receptor activity"/>
    <property type="evidence" value="ECO:0007669"/>
    <property type="project" value="InterPro"/>
</dbReference>
<dbReference type="InterPro" id="IPR000276">
    <property type="entry name" value="GPCR_Rhodpsn"/>
</dbReference>
<dbReference type="PANTHER" id="PTHR10489">
    <property type="entry name" value="CELL ADHESION MOLECULE"/>
    <property type="match status" value="1"/>
</dbReference>
<dbReference type="GO" id="GO:0009897">
    <property type="term" value="C:external side of plasma membrane"/>
    <property type="evidence" value="ECO:0007669"/>
    <property type="project" value="TreeGrafter"/>
</dbReference>
<name>A0A974CMN5_XENLA</name>
<evidence type="ECO:0000256" key="15">
    <source>
        <dbReference type="SAM" id="Phobius"/>
    </source>
</evidence>
<evidence type="ECO:0000256" key="3">
    <source>
        <dbReference type="ARBA" id="ARBA00019717"/>
    </source>
</evidence>
<evidence type="ECO:0000256" key="4">
    <source>
        <dbReference type="ARBA" id="ARBA00022475"/>
    </source>
</evidence>
<feature type="transmembrane region" description="Helical" evidence="15">
    <location>
        <begin position="28"/>
        <end position="55"/>
    </location>
</feature>
<accession>A0A974CMN5</accession>
<dbReference type="GO" id="GO:0019722">
    <property type="term" value="P:calcium-mediated signaling"/>
    <property type="evidence" value="ECO:0007669"/>
    <property type="project" value="TreeGrafter"/>
</dbReference>
<evidence type="ECO:0000313" key="17">
    <source>
        <dbReference type="EMBL" id="OCT76012.1"/>
    </source>
</evidence>
<evidence type="ECO:0000256" key="2">
    <source>
        <dbReference type="ARBA" id="ARBA00004651"/>
    </source>
</evidence>
<dbReference type="GO" id="GO:0005769">
    <property type="term" value="C:early endosome"/>
    <property type="evidence" value="ECO:0007669"/>
    <property type="project" value="UniProtKB-SubCell"/>
</dbReference>
<dbReference type="PRINTS" id="PR00657">
    <property type="entry name" value="CCCHEMOKINER"/>
</dbReference>
<dbReference type="GO" id="GO:0006955">
    <property type="term" value="P:immune response"/>
    <property type="evidence" value="ECO:0007669"/>
    <property type="project" value="TreeGrafter"/>
</dbReference>
<evidence type="ECO:0000313" key="18">
    <source>
        <dbReference type="Proteomes" id="UP000694892"/>
    </source>
</evidence>
<gene>
    <name evidence="17" type="ORF">XELAEV_18031199mg</name>
</gene>
<feature type="transmembrane region" description="Helical" evidence="15">
    <location>
        <begin position="185"/>
        <end position="206"/>
    </location>
</feature>
<keyword evidence="6" id="KW-0967">Endosome</keyword>
<feature type="transmembrane region" description="Helical" evidence="15">
    <location>
        <begin position="227"/>
        <end position="252"/>
    </location>
</feature>
<dbReference type="InterPro" id="IPR002235">
    <property type="entry name" value="Chemokine_CXCR6"/>
</dbReference>
<dbReference type="GO" id="GO:0016493">
    <property type="term" value="F:C-C chemokine receptor activity"/>
    <property type="evidence" value="ECO:0007669"/>
    <property type="project" value="TreeGrafter"/>
</dbReference>
<dbReference type="Gene3D" id="1.20.1070.10">
    <property type="entry name" value="Rhodopsin 7-helix transmembrane proteins"/>
    <property type="match status" value="1"/>
</dbReference>
<evidence type="ECO:0000256" key="10">
    <source>
        <dbReference type="ARBA" id="ARBA00023157"/>
    </source>
</evidence>
<dbReference type="AlphaFoldDB" id="A0A974CMN5"/>
<feature type="transmembrane region" description="Helical" evidence="15">
    <location>
        <begin position="67"/>
        <end position="87"/>
    </location>
</feature>
<dbReference type="PROSITE" id="PS00237">
    <property type="entry name" value="G_PROTEIN_RECEP_F1_1"/>
    <property type="match status" value="1"/>
</dbReference>
<dbReference type="SUPFAM" id="SSF81321">
    <property type="entry name" value="Family A G protein-coupled receptor-like"/>
    <property type="match status" value="1"/>
</dbReference>
<comment type="subcellular location">
    <subcellularLocation>
        <location evidence="2">Cell membrane</location>
        <topology evidence="2">Multi-pass membrane protein</topology>
    </subcellularLocation>
    <subcellularLocation>
        <location evidence="1">Early endosome</location>
    </subcellularLocation>
</comment>
<sequence length="333" mass="38678">MTNNTEESEIIYYDEETSDSDHHMLHDYILPVLYSVTCVTGLVGNLLIIIIYAFYEKMRTLTDTFMVNLAMADIFFLCTLPFLAYQVAQGWIFGEVMCKITRVVYRINLYCSMLLLTCITFDRFISITQAKKFNMYHSKKHSLGKLVCMIVWLVSLLLAVPQFKYSVTSNENCFEVYDPPHLEVMVNSFQITVGVFLPLAAMIFCYTFIIKKLIFASNYQKHKSIKIIFMVVMAFIATQLPYNIGILCHVVYKTFDKTFMLITEAIAYMHACLNPILYFFVGVKFRKNFWKILEDLRLAKPNMELSDNLKTTDRESKSISVYNNTEAISMNQL</sequence>
<dbReference type="Pfam" id="PF00001">
    <property type="entry name" value="7tm_1"/>
    <property type="match status" value="1"/>
</dbReference>
<evidence type="ECO:0000259" key="16">
    <source>
        <dbReference type="PROSITE" id="PS50262"/>
    </source>
</evidence>
<dbReference type="EMBL" id="CM004476">
    <property type="protein sequence ID" value="OCT76012.1"/>
    <property type="molecule type" value="Genomic_DNA"/>
</dbReference>
<dbReference type="InterPro" id="IPR017452">
    <property type="entry name" value="GPCR_Rhodpsn_7TM"/>
</dbReference>
<keyword evidence="13 14" id="KW-0807">Transducer</keyword>
<dbReference type="PRINTS" id="PR00645">
    <property type="entry name" value="CXCCHMKINER4"/>
</dbReference>
<dbReference type="PANTHER" id="PTHR10489:SF705">
    <property type="entry name" value="C-X-C CHEMOKINE RECEPTOR TYPE 6"/>
    <property type="match status" value="1"/>
</dbReference>
<dbReference type="Proteomes" id="UP000694892">
    <property type="component" value="Chromosome 6L"/>
</dbReference>
<dbReference type="GO" id="GO:0007204">
    <property type="term" value="P:positive regulation of cytosolic calcium ion concentration"/>
    <property type="evidence" value="ECO:0007669"/>
    <property type="project" value="TreeGrafter"/>
</dbReference>
<proteinExistence type="inferred from homology"/>
<dbReference type="GO" id="GO:0006954">
    <property type="term" value="P:inflammatory response"/>
    <property type="evidence" value="ECO:0007669"/>
    <property type="project" value="InterPro"/>
</dbReference>